<dbReference type="InterPro" id="IPR047846">
    <property type="entry name" value="YpdK"/>
</dbReference>
<keyword evidence="1" id="KW-0812">Transmembrane</keyword>
<sequence length="34" mass="3897">MCADTHGARNVKYFMMGMSVILLLWVGTFVMMIE</sequence>
<keyword evidence="3" id="KW-1185">Reference proteome</keyword>
<evidence type="ECO:0000256" key="1">
    <source>
        <dbReference type="SAM" id="Phobius"/>
    </source>
</evidence>
<evidence type="ECO:0000313" key="2">
    <source>
        <dbReference type="EMBL" id="MEW7311803.1"/>
    </source>
</evidence>
<comment type="caution">
    <text evidence="2">The sequence shown here is derived from an EMBL/GenBank/DDBJ whole genome shotgun (WGS) entry which is preliminary data.</text>
</comment>
<keyword evidence="1" id="KW-1133">Transmembrane helix</keyword>
<protein>
    <submittedName>
        <fullName evidence="2">Membrane protein YpdK</fullName>
    </submittedName>
</protein>
<dbReference type="EMBL" id="JBFMVT010000002">
    <property type="protein sequence ID" value="MEW7311803.1"/>
    <property type="molecule type" value="Genomic_DNA"/>
</dbReference>
<keyword evidence="1" id="KW-0472">Membrane</keyword>
<organism evidence="2 3">
    <name type="scientific">Buttiauxella gaviniae</name>
    <dbReference type="NCBI Taxonomy" id="82990"/>
    <lineage>
        <taxon>Bacteria</taxon>
        <taxon>Pseudomonadati</taxon>
        <taxon>Pseudomonadota</taxon>
        <taxon>Gammaproteobacteria</taxon>
        <taxon>Enterobacterales</taxon>
        <taxon>Enterobacteriaceae</taxon>
        <taxon>Buttiauxella</taxon>
    </lineage>
</organism>
<evidence type="ECO:0000313" key="3">
    <source>
        <dbReference type="Proteomes" id="UP001555342"/>
    </source>
</evidence>
<proteinExistence type="predicted"/>
<name>A0ABV3NQJ0_9ENTR</name>
<dbReference type="RefSeq" id="WP_367594120.1">
    <property type="nucleotide sequence ID" value="NZ_JBFMVT010000002.1"/>
</dbReference>
<gene>
    <name evidence="2" type="primary">ypdK</name>
    <name evidence="2" type="ORF">AB1E22_03570</name>
</gene>
<dbReference type="NCBIfam" id="NF033437">
    <property type="entry name" value="YpdK"/>
    <property type="match status" value="1"/>
</dbReference>
<accession>A0ABV3NQJ0</accession>
<dbReference type="Proteomes" id="UP001555342">
    <property type="component" value="Unassembled WGS sequence"/>
</dbReference>
<feature type="transmembrane region" description="Helical" evidence="1">
    <location>
        <begin position="13"/>
        <end position="33"/>
    </location>
</feature>
<reference evidence="2 3" key="1">
    <citation type="submission" date="2024-07" db="EMBL/GenBank/DDBJ databases">
        <authorList>
            <person name="Wang L."/>
        </authorList>
    </citation>
    <scope>NUCLEOTIDE SEQUENCE [LARGE SCALE GENOMIC DNA]</scope>
    <source>
        <strain evidence="2 3">WL359</strain>
    </source>
</reference>